<accession>A0A2R8AX90</accession>
<keyword evidence="2" id="KW-1185">Reference proteome</keyword>
<dbReference type="Proteomes" id="UP000244904">
    <property type="component" value="Unassembled WGS sequence"/>
</dbReference>
<sequence length="146" mass="15916">MGFSGLRQFFLCQKLSIFQLGDFGFERCGNFAVGSFDQASQHRVLLFVQGIDLAFQLGLHMGNLPRLLPERIFKHLNRDGEQLAAWCQGAQNALKSCVDFFGADVFAVGVTFTVIAEEVRIKLASATARPTGGHRLVTAAAGNRPA</sequence>
<reference evidence="2" key="1">
    <citation type="submission" date="2018-03" db="EMBL/GenBank/DDBJ databases">
        <authorList>
            <person name="Rodrigo-Torres L."/>
            <person name="Arahal R. D."/>
            <person name="Lucena T."/>
        </authorList>
    </citation>
    <scope>NUCLEOTIDE SEQUENCE [LARGE SCALE GENOMIC DNA]</scope>
    <source>
        <strain evidence="2">CECT 8871</strain>
    </source>
</reference>
<evidence type="ECO:0000313" key="1">
    <source>
        <dbReference type="EMBL" id="SPF80665.1"/>
    </source>
</evidence>
<gene>
    <name evidence="1" type="ORF">PRI8871_02475</name>
</gene>
<protein>
    <submittedName>
        <fullName evidence="1">Uncharacterized protein</fullName>
    </submittedName>
</protein>
<dbReference type="EMBL" id="OMOJ01000005">
    <property type="protein sequence ID" value="SPF80665.1"/>
    <property type="molecule type" value="Genomic_DNA"/>
</dbReference>
<proteinExistence type="predicted"/>
<organism evidence="1 2">
    <name type="scientific">Pseudoprimorskyibacter insulae</name>
    <dbReference type="NCBI Taxonomy" id="1695997"/>
    <lineage>
        <taxon>Bacteria</taxon>
        <taxon>Pseudomonadati</taxon>
        <taxon>Pseudomonadota</taxon>
        <taxon>Alphaproteobacteria</taxon>
        <taxon>Rhodobacterales</taxon>
        <taxon>Paracoccaceae</taxon>
        <taxon>Pseudoprimorskyibacter</taxon>
    </lineage>
</organism>
<name>A0A2R8AX90_9RHOB</name>
<evidence type="ECO:0000313" key="2">
    <source>
        <dbReference type="Proteomes" id="UP000244904"/>
    </source>
</evidence>
<dbReference type="AlphaFoldDB" id="A0A2R8AX90"/>